<dbReference type="EMBL" id="JAXIVS010000021">
    <property type="protein sequence ID" value="MDY7232603.1"/>
    <property type="molecule type" value="Genomic_DNA"/>
</dbReference>
<feature type="domain" description="Response regulatory" evidence="3">
    <location>
        <begin position="3"/>
        <end position="117"/>
    </location>
</feature>
<feature type="domain" description="GGDEF" evidence="4">
    <location>
        <begin position="306"/>
        <end position="440"/>
    </location>
</feature>
<dbReference type="PROSITE" id="PS50110">
    <property type="entry name" value="RESPONSE_REGULATORY"/>
    <property type="match status" value="1"/>
</dbReference>
<organism evidence="5 6">
    <name type="scientific">Hyalangium rubrum</name>
    <dbReference type="NCBI Taxonomy" id="3103134"/>
    <lineage>
        <taxon>Bacteria</taxon>
        <taxon>Pseudomonadati</taxon>
        <taxon>Myxococcota</taxon>
        <taxon>Myxococcia</taxon>
        <taxon>Myxococcales</taxon>
        <taxon>Cystobacterineae</taxon>
        <taxon>Archangiaceae</taxon>
        <taxon>Hyalangium</taxon>
    </lineage>
</organism>
<dbReference type="InterPro" id="IPR000160">
    <property type="entry name" value="GGDEF_dom"/>
</dbReference>
<dbReference type="InterPro" id="IPR029787">
    <property type="entry name" value="Nucleotide_cyclase"/>
</dbReference>
<dbReference type="InterPro" id="IPR001789">
    <property type="entry name" value="Sig_transdc_resp-reg_receiver"/>
</dbReference>
<dbReference type="GO" id="GO:0052621">
    <property type="term" value="F:diguanylate cyclase activity"/>
    <property type="evidence" value="ECO:0007669"/>
    <property type="project" value="UniProtKB-EC"/>
</dbReference>
<protein>
    <recommendedName>
        <fullName evidence="1">diguanylate cyclase</fullName>
        <ecNumber evidence="1">2.7.7.65</ecNumber>
    </recommendedName>
</protein>
<evidence type="ECO:0000259" key="3">
    <source>
        <dbReference type="PROSITE" id="PS50110"/>
    </source>
</evidence>
<dbReference type="InterPro" id="IPR050469">
    <property type="entry name" value="Diguanylate_Cyclase"/>
</dbReference>
<name>A0ABU5HIF7_9BACT</name>
<dbReference type="InterPro" id="IPR043128">
    <property type="entry name" value="Rev_trsase/Diguanyl_cyclase"/>
</dbReference>
<comment type="caution">
    <text evidence="5">The sequence shown here is derived from an EMBL/GenBank/DDBJ whole genome shotgun (WGS) entry which is preliminary data.</text>
</comment>
<dbReference type="CDD" id="cd01949">
    <property type="entry name" value="GGDEF"/>
    <property type="match status" value="1"/>
</dbReference>
<dbReference type="NCBIfam" id="TIGR00254">
    <property type="entry name" value="GGDEF"/>
    <property type="match status" value="1"/>
</dbReference>
<dbReference type="SMART" id="SM00267">
    <property type="entry name" value="GGDEF"/>
    <property type="match status" value="1"/>
</dbReference>
<evidence type="ECO:0000259" key="4">
    <source>
        <dbReference type="PROSITE" id="PS50887"/>
    </source>
</evidence>
<feature type="modified residue" description="4-aspartylphosphate" evidence="2">
    <location>
        <position position="52"/>
    </location>
</feature>
<dbReference type="Pfam" id="PF00072">
    <property type="entry name" value="Response_reg"/>
    <property type="match status" value="1"/>
</dbReference>
<dbReference type="EC" id="2.7.7.65" evidence="1"/>
<evidence type="ECO:0000313" key="6">
    <source>
        <dbReference type="Proteomes" id="UP001291309"/>
    </source>
</evidence>
<dbReference type="PANTHER" id="PTHR45138">
    <property type="entry name" value="REGULATORY COMPONENTS OF SENSORY TRANSDUCTION SYSTEM"/>
    <property type="match status" value="1"/>
</dbReference>
<dbReference type="SUPFAM" id="SSF52172">
    <property type="entry name" value="CheY-like"/>
    <property type="match status" value="1"/>
</dbReference>
<reference evidence="5 6" key="1">
    <citation type="submission" date="2023-12" db="EMBL/GenBank/DDBJ databases">
        <title>the genome sequence of Hyalangium sp. s54d21.</title>
        <authorList>
            <person name="Zhang X."/>
        </authorList>
    </citation>
    <scope>NUCLEOTIDE SEQUENCE [LARGE SCALE GENOMIC DNA]</scope>
    <source>
        <strain evidence="6">s54d21</strain>
    </source>
</reference>
<keyword evidence="5" id="KW-0548">Nucleotidyltransferase</keyword>
<keyword evidence="2" id="KW-0597">Phosphoprotein</keyword>
<proteinExistence type="predicted"/>
<dbReference type="Gene3D" id="3.30.70.270">
    <property type="match status" value="1"/>
</dbReference>
<dbReference type="Proteomes" id="UP001291309">
    <property type="component" value="Unassembled WGS sequence"/>
</dbReference>
<sequence length="453" mass="49588">MARILLVDDEKMARTLYGDYLGAAGHSVTAVGGLEEAQEALASAPFDAVVTDLILPGADGMEVLRYTKERYPGTEVVVITGLDKVDPAVRAIKSGAAEYLVKPVAPEALQHAVRRALTTRDLLRENASLRQYVSLLEMGQRIATTLDRERLTLTACSALEGQTFASAVMLLMRDGFSLRLHGSSGLQPEEVATLSPVLASQLREVRTARALEGLPCSHTHVLAFPASDGEGVHGHIVLFFSSAPPENVPEVVGYLSRHYALALRNMGRFAEVEDLAYMDDLTHLYNTRYLHMVLDREVKSAQQAQTCFSLLFMDLDHFKAVNDTHGHLVGSKLLVEVGRVLKGCVRDRDVVVRYGGDEYVVLLRGTDSGGALKVAERIRRTMESHRFTPREGLALSLTTCVGVASFPEHARDKMALLDMADRAMYRGKRGTRNVVYMAAMDLEAPPAERKAAG</sequence>
<dbReference type="Gene3D" id="3.40.50.2300">
    <property type="match status" value="1"/>
</dbReference>
<evidence type="ECO:0000313" key="5">
    <source>
        <dbReference type="EMBL" id="MDY7232603.1"/>
    </source>
</evidence>
<evidence type="ECO:0000256" key="1">
    <source>
        <dbReference type="ARBA" id="ARBA00012528"/>
    </source>
</evidence>
<dbReference type="RefSeq" id="WP_321551316.1">
    <property type="nucleotide sequence ID" value="NZ_JAXIVS010000021.1"/>
</dbReference>
<dbReference type="SMART" id="SM00448">
    <property type="entry name" value="REC"/>
    <property type="match status" value="1"/>
</dbReference>
<dbReference type="SUPFAM" id="SSF55073">
    <property type="entry name" value="Nucleotide cyclase"/>
    <property type="match status" value="1"/>
</dbReference>
<dbReference type="PANTHER" id="PTHR45138:SF6">
    <property type="entry name" value="DIGUANYLATE CYCLASE DGCN"/>
    <property type="match status" value="1"/>
</dbReference>
<keyword evidence="5" id="KW-0808">Transferase</keyword>
<evidence type="ECO:0000256" key="2">
    <source>
        <dbReference type="PROSITE-ProRule" id="PRU00169"/>
    </source>
</evidence>
<dbReference type="Pfam" id="PF00990">
    <property type="entry name" value="GGDEF"/>
    <property type="match status" value="1"/>
</dbReference>
<dbReference type="PROSITE" id="PS50887">
    <property type="entry name" value="GGDEF"/>
    <property type="match status" value="1"/>
</dbReference>
<accession>A0ABU5HIF7</accession>
<dbReference type="InterPro" id="IPR011006">
    <property type="entry name" value="CheY-like_superfamily"/>
</dbReference>
<keyword evidence="6" id="KW-1185">Reference proteome</keyword>
<gene>
    <name evidence="5" type="ORF">SYV04_39820</name>
</gene>